<dbReference type="EC" id="1.-.-.-" evidence="6"/>
<proteinExistence type="predicted"/>
<keyword evidence="3 6" id="KW-0560">Oxidoreductase</keyword>
<sequence>MEFGVALPSYGPQATRLNILDTALAAESLGFDHVWVPDHLALPQADAERFGHIFEAITTLAYVAGCTRRIGLGVSALVLPQRNPLEVAKQIATLDVLSGGRVTLAVAVGWSAGEYANLGYEFHNRGARMDDAIKVLRTLWRGGRVISYQGPFYRFEQVVFSPPPVQSGGPRLWVAGDSPRALRRAVWLGDGWHPNALAPQALAAALERVRPLLGGRPFDVIVRTRLTFDQPPPAEGYLGGDGEAVIAQLRALQAAGATGVVITFQAETQAERERALRRFATDILPAFAPRATGKDSV</sequence>
<feature type="domain" description="Luciferase-like" evidence="5">
    <location>
        <begin position="3"/>
        <end position="210"/>
    </location>
</feature>
<protein>
    <submittedName>
        <fullName evidence="6">TIGR03619 family F420-dependent LLM class oxidoreductase</fullName>
        <ecNumber evidence="6">1.-.-.-</ecNumber>
    </submittedName>
</protein>
<dbReference type="PANTHER" id="PTHR42847">
    <property type="entry name" value="ALKANESULFONATE MONOOXYGENASE"/>
    <property type="match status" value="1"/>
</dbReference>
<dbReference type="EMBL" id="JAUHMF010000002">
    <property type="protein sequence ID" value="MDT8898594.1"/>
    <property type="molecule type" value="Genomic_DNA"/>
</dbReference>
<dbReference type="Gene3D" id="3.20.20.30">
    <property type="entry name" value="Luciferase-like domain"/>
    <property type="match status" value="1"/>
</dbReference>
<dbReference type="GO" id="GO:0016491">
    <property type="term" value="F:oxidoreductase activity"/>
    <property type="evidence" value="ECO:0007669"/>
    <property type="project" value="UniProtKB-KW"/>
</dbReference>
<dbReference type="Pfam" id="PF00296">
    <property type="entry name" value="Bac_luciferase"/>
    <property type="match status" value="1"/>
</dbReference>
<keyword evidence="1" id="KW-0285">Flavoprotein</keyword>
<dbReference type="Proteomes" id="UP001254165">
    <property type="component" value="Unassembled WGS sequence"/>
</dbReference>
<dbReference type="NCBIfam" id="TIGR03619">
    <property type="entry name" value="F420_Rv2161c"/>
    <property type="match status" value="1"/>
</dbReference>
<dbReference type="SUPFAM" id="SSF51679">
    <property type="entry name" value="Bacterial luciferase-like"/>
    <property type="match status" value="1"/>
</dbReference>
<evidence type="ECO:0000313" key="7">
    <source>
        <dbReference type="Proteomes" id="UP001254165"/>
    </source>
</evidence>
<comment type="caution">
    <text evidence="6">The sequence shown here is derived from an EMBL/GenBank/DDBJ whole genome shotgun (WGS) entry which is preliminary data.</text>
</comment>
<evidence type="ECO:0000256" key="3">
    <source>
        <dbReference type="ARBA" id="ARBA00023002"/>
    </source>
</evidence>
<evidence type="ECO:0000256" key="2">
    <source>
        <dbReference type="ARBA" id="ARBA00022643"/>
    </source>
</evidence>
<evidence type="ECO:0000313" key="6">
    <source>
        <dbReference type="EMBL" id="MDT8898594.1"/>
    </source>
</evidence>
<keyword evidence="2" id="KW-0288">FMN</keyword>
<keyword evidence="4" id="KW-0503">Monooxygenase</keyword>
<organism evidence="6 7">
    <name type="scientific">Thermanaerothrix solaris</name>
    <dbReference type="NCBI Taxonomy" id="3058434"/>
    <lineage>
        <taxon>Bacteria</taxon>
        <taxon>Bacillati</taxon>
        <taxon>Chloroflexota</taxon>
        <taxon>Anaerolineae</taxon>
        <taxon>Anaerolineales</taxon>
        <taxon>Anaerolineaceae</taxon>
        <taxon>Thermanaerothrix</taxon>
    </lineage>
</organism>
<evidence type="ECO:0000259" key="5">
    <source>
        <dbReference type="Pfam" id="PF00296"/>
    </source>
</evidence>
<gene>
    <name evidence="6" type="ORF">QYE77_09960</name>
</gene>
<dbReference type="InterPro" id="IPR019921">
    <property type="entry name" value="Lucif-like_OxRdtase_Rv2161c"/>
</dbReference>
<accession>A0ABU3NP27</accession>
<dbReference type="RefSeq" id="WP_315625257.1">
    <property type="nucleotide sequence ID" value="NZ_JAUHMF010000002.1"/>
</dbReference>
<reference evidence="6 7" key="1">
    <citation type="submission" date="2023-07" db="EMBL/GenBank/DDBJ databases">
        <title>Novel species of Thermanaerothrix with wide hydrolytic capabilities.</title>
        <authorList>
            <person name="Zayulina K.S."/>
            <person name="Podosokorskaya O.A."/>
            <person name="Elcheninov A.G."/>
        </authorList>
    </citation>
    <scope>NUCLEOTIDE SEQUENCE [LARGE SCALE GENOMIC DNA]</scope>
    <source>
        <strain evidence="6 7">4228-RoL</strain>
    </source>
</reference>
<evidence type="ECO:0000256" key="4">
    <source>
        <dbReference type="ARBA" id="ARBA00023033"/>
    </source>
</evidence>
<dbReference type="InterPro" id="IPR050172">
    <property type="entry name" value="SsuD_RutA_monooxygenase"/>
</dbReference>
<keyword evidence="7" id="KW-1185">Reference proteome</keyword>
<name>A0ABU3NP27_9CHLR</name>
<evidence type="ECO:0000256" key="1">
    <source>
        <dbReference type="ARBA" id="ARBA00022630"/>
    </source>
</evidence>
<dbReference type="InterPro" id="IPR011251">
    <property type="entry name" value="Luciferase-like_dom"/>
</dbReference>
<dbReference type="InterPro" id="IPR036661">
    <property type="entry name" value="Luciferase-like_sf"/>
</dbReference>
<dbReference type="PANTHER" id="PTHR42847:SF4">
    <property type="entry name" value="ALKANESULFONATE MONOOXYGENASE-RELATED"/>
    <property type="match status" value="1"/>
</dbReference>